<dbReference type="SUPFAM" id="SSF51735">
    <property type="entry name" value="NAD(P)-binding Rossmann-fold domains"/>
    <property type="match status" value="1"/>
</dbReference>
<dbReference type="InterPro" id="IPR008927">
    <property type="entry name" value="6-PGluconate_DH-like_C_sf"/>
</dbReference>
<reference evidence="14 15" key="1">
    <citation type="submission" date="2018-06" db="EMBL/GenBank/DDBJ databases">
        <authorList>
            <consortium name="Pathogen Informatics"/>
            <person name="Doyle S."/>
        </authorList>
    </citation>
    <scope>NUCLEOTIDE SEQUENCE [LARGE SCALE GENOMIC DNA]</scope>
    <source>
        <strain evidence="14 15">NCTC11842</strain>
    </source>
</reference>
<comment type="similarity">
    <text evidence="2 10">Belongs to the ketopantoate reductase family.</text>
</comment>
<feature type="domain" description="Ketopantoate reductase C-terminal" evidence="12">
    <location>
        <begin position="176"/>
        <end position="292"/>
    </location>
</feature>
<evidence type="ECO:0000256" key="3">
    <source>
        <dbReference type="ARBA" id="ARBA00013014"/>
    </source>
</evidence>
<dbReference type="AlphaFoldDB" id="A0A2X2CV94"/>
<evidence type="ECO:0000256" key="5">
    <source>
        <dbReference type="ARBA" id="ARBA00022655"/>
    </source>
</evidence>
<reference evidence="13 16" key="2">
    <citation type="submission" date="2020-10" db="EMBL/GenBank/DDBJ databases">
        <title>Genome sequences of Pseudomonas isolates.</title>
        <authorList>
            <person name="Wessels L."/>
            <person name="Reich F."/>
            <person name="Hammerl J."/>
        </authorList>
    </citation>
    <scope>NUCLEOTIDE SEQUENCE [LARGE SCALE GENOMIC DNA]</scope>
    <source>
        <strain evidence="13 16">20-MO00624-0</strain>
    </source>
</reference>
<dbReference type="RefSeq" id="WP_010795301.1">
    <property type="nucleotide sequence ID" value="NZ_CP044086.1"/>
</dbReference>
<protein>
    <recommendedName>
        <fullName evidence="4 10">2-dehydropantoate 2-reductase</fullName>
        <ecNumber evidence="3 10">1.1.1.169</ecNumber>
    </recommendedName>
    <alternativeName>
        <fullName evidence="8 10">Ketopantoate reductase</fullName>
    </alternativeName>
</protein>
<evidence type="ECO:0000256" key="1">
    <source>
        <dbReference type="ARBA" id="ARBA00004994"/>
    </source>
</evidence>
<evidence type="ECO:0000313" key="13">
    <source>
        <dbReference type="EMBL" id="MBF8640255.1"/>
    </source>
</evidence>
<gene>
    <name evidence="14" type="primary">panE</name>
    <name evidence="13" type="ORF">IRZ65_06140</name>
    <name evidence="14" type="ORF">NCTC11842_01195</name>
</gene>
<dbReference type="EC" id="1.1.1.169" evidence="3 10"/>
<dbReference type="InterPro" id="IPR013332">
    <property type="entry name" value="KPR_N"/>
</dbReference>
<evidence type="ECO:0000256" key="7">
    <source>
        <dbReference type="ARBA" id="ARBA00023002"/>
    </source>
</evidence>
<comment type="function">
    <text evidence="10">Catalyzes the NADPH-dependent reduction of ketopantoate into pantoic acid.</text>
</comment>
<dbReference type="GO" id="GO:0050661">
    <property type="term" value="F:NADP binding"/>
    <property type="evidence" value="ECO:0007669"/>
    <property type="project" value="TreeGrafter"/>
</dbReference>
<comment type="pathway">
    <text evidence="1 10">Cofactor biosynthesis; (R)-pantothenate biosynthesis; (R)-pantoate from 3-methyl-2-oxobutanoate: step 2/2.</text>
</comment>
<evidence type="ECO:0000256" key="10">
    <source>
        <dbReference type="RuleBase" id="RU362068"/>
    </source>
</evidence>
<dbReference type="PANTHER" id="PTHR43765">
    <property type="entry name" value="2-DEHYDROPANTOATE 2-REDUCTASE-RELATED"/>
    <property type="match status" value="1"/>
</dbReference>
<evidence type="ECO:0000256" key="6">
    <source>
        <dbReference type="ARBA" id="ARBA00022857"/>
    </source>
</evidence>
<sequence>MSWHILGAGSLGGLWAARLFRAGIPVRLIFKDRLRLAQYRAAGGLSLREGKQDSLYPLPAETPQETSPIRRLLVACKAYDAEDAVAAVASRLIPGAEVVLLQNGIGSQERVVERIPRARCILASSTEGAFRESDFSIVQAGKGHTWLGDPAHPDHVPEWLDELNEADIPVQWSIEIMGQLWRKLAINCAINPLTVLHKCRNGELNAYAGEIKALTLELGALLEAVGHGNLAPGLQEAVLAVIDATADNTSSMLQDVTHGRRTEISFLLGHALQEAQRHGLKLGALEQLHRHLIDHLETHGLPVD</sequence>
<name>A0A2X2CV94_PSELU</name>
<accession>A0A2X2CV94</accession>
<evidence type="ECO:0000256" key="4">
    <source>
        <dbReference type="ARBA" id="ARBA00019465"/>
    </source>
</evidence>
<feature type="domain" description="Ketopantoate reductase N-terminal" evidence="11">
    <location>
        <begin position="3"/>
        <end position="150"/>
    </location>
</feature>
<evidence type="ECO:0000256" key="8">
    <source>
        <dbReference type="ARBA" id="ARBA00032024"/>
    </source>
</evidence>
<dbReference type="EMBL" id="UAUF01000009">
    <property type="protein sequence ID" value="SPZ03855.1"/>
    <property type="molecule type" value="Genomic_DNA"/>
</dbReference>
<dbReference type="Gene3D" id="1.10.1040.10">
    <property type="entry name" value="N-(1-d-carboxylethyl)-l-norvaline Dehydrogenase, domain 2"/>
    <property type="match status" value="1"/>
</dbReference>
<dbReference type="InterPro" id="IPR013328">
    <property type="entry name" value="6PGD_dom2"/>
</dbReference>
<dbReference type="GO" id="GO:0005737">
    <property type="term" value="C:cytoplasm"/>
    <property type="evidence" value="ECO:0007669"/>
    <property type="project" value="TreeGrafter"/>
</dbReference>
<dbReference type="SUPFAM" id="SSF48179">
    <property type="entry name" value="6-phosphogluconate dehydrogenase C-terminal domain-like"/>
    <property type="match status" value="1"/>
</dbReference>
<dbReference type="NCBIfam" id="TIGR00745">
    <property type="entry name" value="apbA_panE"/>
    <property type="match status" value="1"/>
</dbReference>
<dbReference type="UniPathway" id="UPA00028">
    <property type="reaction ID" value="UER00004"/>
</dbReference>
<evidence type="ECO:0000259" key="11">
    <source>
        <dbReference type="Pfam" id="PF02558"/>
    </source>
</evidence>
<evidence type="ECO:0000313" key="16">
    <source>
        <dbReference type="Proteomes" id="UP000626180"/>
    </source>
</evidence>
<keyword evidence="6 10" id="KW-0521">NADP</keyword>
<organism evidence="14 15">
    <name type="scientific">Pseudomonas luteola</name>
    <dbReference type="NCBI Taxonomy" id="47886"/>
    <lineage>
        <taxon>Bacteria</taxon>
        <taxon>Pseudomonadati</taxon>
        <taxon>Pseudomonadota</taxon>
        <taxon>Gammaproteobacteria</taxon>
        <taxon>Pseudomonadales</taxon>
        <taxon>Pseudomonadaceae</taxon>
        <taxon>Pseudomonas</taxon>
    </lineage>
</organism>
<evidence type="ECO:0000313" key="15">
    <source>
        <dbReference type="Proteomes" id="UP000250443"/>
    </source>
</evidence>
<dbReference type="GO" id="GO:0008677">
    <property type="term" value="F:2-dehydropantoate 2-reductase activity"/>
    <property type="evidence" value="ECO:0007669"/>
    <property type="project" value="UniProtKB-EC"/>
</dbReference>
<dbReference type="Proteomes" id="UP000626180">
    <property type="component" value="Unassembled WGS sequence"/>
</dbReference>
<evidence type="ECO:0000313" key="14">
    <source>
        <dbReference type="EMBL" id="SPZ03855.1"/>
    </source>
</evidence>
<dbReference type="EMBL" id="JADMCD010000002">
    <property type="protein sequence ID" value="MBF8640255.1"/>
    <property type="molecule type" value="Genomic_DNA"/>
</dbReference>
<dbReference type="Pfam" id="PF02558">
    <property type="entry name" value="ApbA"/>
    <property type="match status" value="1"/>
</dbReference>
<dbReference type="NCBIfam" id="NF004311">
    <property type="entry name" value="PRK05708.1"/>
    <property type="match status" value="1"/>
</dbReference>
<dbReference type="InterPro" id="IPR003710">
    <property type="entry name" value="ApbA"/>
</dbReference>
<evidence type="ECO:0000256" key="2">
    <source>
        <dbReference type="ARBA" id="ARBA00007870"/>
    </source>
</evidence>
<comment type="catalytic activity">
    <reaction evidence="9 10">
        <text>(R)-pantoate + NADP(+) = 2-dehydropantoate + NADPH + H(+)</text>
        <dbReference type="Rhea" id="RHEA:16233"/>
        <dbReference type="ChEBI" id="CHEBI:11561"/>
        <dbReference type="ChEBI" id="CHEBI:15378"/>
        <dbReference type="ChEBI" id="CHEBI:15980"/>
        <dbReference type="ChEBI" id="CHEBI:57783"/>
        <dbReference type="ChEBI" id="CHEBI:58349"/>
        <dbReference type="EC" id="1.1.1.169"/>
    </reaction>
</comment>
<dbReference type="PANTHER" id="PTHR43765:SF2">
    <property type="entry name" value="2-DEHYDROPANTOATE 2-REDUCTASE"/>
    <property type="match status" value="1"/>
</dbReference>
<dbReference type="InterPro" id="IPR050838">
    <property type="entry name" value="Ketopantoate_reductase"/>
</dbReference>
<dbReference type="Proteomes" id="UP000250443">
    <property type="component" value="Unassembled WGS sequence"/>
</dbReference>
<evidence type="ECO:0000256" key="9">
    <source>
        <dbReference type="ARBA" id="ARBA00048793"/>
    </source>
</evidence>
<keyword evidence="5 10" id="KW-0566">Pantothenate biosynthesis</keyword>
<evidence type="ECO:0000259" key="12">
    <source>
        <dbReference type="Pfam" id="PF08546"/>
    </source>
</evidence>
<dbReference type="InterPro" id="IPR036291">
    <property type="entry name" value="NAD(P)-bd_dom_sf"/>
</dbReference>
<proteinExistence type="inferred from homology"/>
<dbReference type="InterPro" id="IPR013752">
    <property type="entry name" value="KPA_reductase"/>
</dbReference>
<dbReference type="Gene3D" id="3.40.50.720">
    <property type="entry name" value="NAD(P)-binding Rossmann-like Domain"/>
    <property type="match status" value="1"/>
</dbReference>
<keyword evidence="16" id="KW-1185">Reference proteome</keyword>
<keyword evidence="7 10" id="KW-0560">Oxidoreductase</keyword>
<dbReference type="Pfam" id="PF08546">
    <property type="entry name" value="ApbA_C"/>
    <property type="match status" value="1"/>
</dbReference>
<dbReference type="GO" id="GO:0015940">
    <property type="term" value="P:pantothenate biosynthetic process"/>
    <property type="evidence" value="ECO:0007669"/>
    <property type="project" value="UniProtKB-UniPathway"/>
</dbReference>